<proteinExistence type="predicted"/>
<evidence type="ECO:0000313" key="4">
    <source>
        <dbReference type="EMBL" id="CCG46223.1"/>
    </source>
</evidence>
<reference evidence="4 5" key="1">
    <citation type="journal article" date="2013" name="Environ. Microbiol.">
        <title>Chloride and organic osmolytes: a hybrid strategy to cope with elevated salinities by the moderately halophilic, chloride-dependent bacterium Halobacillus halophilus.</title>
        <authorList>
            <person name="Saum S.H."/>
            <person name="Pfeiffer F."/>
            <person name="Palm P."/>
            <person name="Rampp M."/>
            <person name="Schuster S.C."/>
            <person name="Muller V."/>
            <person name="Oesterhelt D."/>
        </authorList>
    </citation>
    <scope>NUCLEOTIDE SEQUENCE [LARGE SCALE GENOMIC DNA]</scope>
    <source>
        <strain evidence="5">ATCC 35676 / DSM 2266 / JCM 20832 / KCTC 3685 / LMG 17431 / NBRC 102448 / NCIMB 2269</strain>
    </source>
</reference>
<dbReference type="InterPro" id="IPR013099">
    <property type="entry name" value="K_chnl_dom"/>
</dbReference>
<evidence type="ECO:0000256" key="1">
    <source>
        <dbReference type="ARBA" id="ARBA00004651"/>
    </source>
</evidence>
<feature type="transmembrane region" description="Helical" evidence="2">
    <location>
        <begin position="48"/>
        <end position="65"/>
    </location>
</feature>
<dbReference type="Gene3D" id="3.40.50.720">
    <property type="entry name" value="NAD(P)-binding Rossmann-like Domain"/>
    <property type="match status" value="1"/>
</dbReference>
<dbReference type="PANTHER" id="PTHR43833">
    <property type="entry name" value="POTASSIUM CHANNEL PROTEIN 2-RELATED-RELATED"/>
    <property type="match status" value="1"/>
</dbReference>
<keyword evidence="4" id="KW-0407">Ion channel</keyword>
<feature type="transmembrane region" description="Helical" evidence="2">
    <location>
        <begin position="72"/>
        <end position="90"/>
    </location>
</feature>
<dbReference type="eggNOG" id="COG1226">
    <property type="taxonomic scope" value="Bacteria"/>
</dbReference>
<feature type="transmembrane region" description="Helical" evidence="2">
    <location>
        <begin position="12"/>
        <end position="36"/>
    </location>
</feature>
<dbReference type="Gene3D" id="1.10.287.70">
    <property type="match status" value="1"/>
</dbReference>
<dbReference type="InterPro" id="IPR003148">
    <property type="entry name" value="RCK_N"/>
</dbReference>
<dbReference type="GO" id="GO:0005886">
    <property type="term" value="C:plasma membrane"/>
    <property type="evidence" value="ECO:0007669"/>
    <property type="project" value="UniProtKB-SubCell"/>
</dbReference>
<dbReference type="InterPro" id="IPR050721">
    <property type="entry name" value="Trk_Ktr_HKT_K-transport"/>
</dbReference>
<evidence type="ECO:0000313" key="5">
    <source>
        <dbReference type="Proteomes" id="UP000007397"/>
    </source>
</evidence>
<accession>I0JQ03</accession>
<dbReference type="HOGENOM" id="CLU_050982_1_1_9"/>
<comment type="subcellular location">
    <subcellularLocation>
        <location evidence="1">Cell membrane</location>
        <topology evidence="1">Multi-pass membrane protein</topology>
    </subcellularLocation>
</comment>
<dbReference type="SUPFAM" id="SSF116726">
    <property type="entry name" value="TrkA C-terminal domain-like"/>
    <property type="match status" value="1"/>
</dbReference>
<dbReference type="AlphaFoldDB" id="I0JQ03"/>
<dbReference type="STRING" id="866895.HBHAL_3881"/>
<keyword evidence="4" id="KW-0813">Transport</keyword>
<dbReference type="InterPro" id="IPR036721">
    <property type="entry name" value="RCK_C_sf"/>
</dbReference>
<gene>
    <name evidence="4" type="ordered locus">HBHAL_3881</name>
</gene>
<dbReference type="GO" id="GO:0034220">
    <property type="term" value="P:monoatomic ion transmembrane transport"/>
    <property type="evidence" value="ECO:0007669"/>
    <property type="project" value="UniProtKB-KW"/>
</dbReference>
<dbReference type="Pfam" id="PF02254">
    <property type="entry name" value="TrkA_N"/>
    <property type="match status" value="1"/>
</dbReference>
<dbReference type="SUPFAM" id="SSF51735">
    <property type="entry name" value="NAD(P)-binding Rossmann-fold domains"/>
    <property type="match status" value="1"/>
</dbReference>
<keyword evidence="5" id="KW-1185">Reference proteome</keyword>
<dbReference type="PANTHER" id="PTHR43833:SF9">
    <property type="entry name" value="POTASSIUM CHANNEL PROTEIN YUGO-RELATED"/>
    <property type="match status" value="1"/>
</dbReference>
<dbReference type="Gene3D" id="3.30.70.1450">
    <property type="entry name" value="Regulator of K+ conductance, C-terminal domain"/>
    <property type="match status" value="1"/>
</dbReference>
<dbReference type="PATRIC" id="fig|866895.3.peg.2908"/>
<evidence type="ECO:0000256" key="2">
    <source>
        <dbReference type="SAM" id="Phobius"/>
    </source>
</evidence>
<dbReference type="GO" id="GO:0006813">
    <property type="term" value="P:potassium ion transport"/>
    <property type="evidence" value="ECO:0007669"/>
    <property type="project" value="InterPro"/>
</dbReference>
<dbReference type="Proteomes" id="UP000007397">
    <property type="component" value="Chromosome"/>
</dbReference>
<keyword evidence="4" id="KW-0406">Ion transport</keyword>
<dbReference type="InterPro" id="IPR036291">
    <property type="entry name" value="NAD(P)-bd_dom_sf"/>
</dbReference>
<name>I0JQ03_HALH3</name>
<keyword evidence="2" id="KW-1133">Transmembrane helix</keyword>
<dbReference type="SUPFAM" id="SSF81324">
    <property type="entry name" value="Voltage-gated potassium channels"/>
    <property type="match status" value="1"/>
</dbReference>
<dbReference type="Pfam" id="PF07885">
    <property type="entry name" value="Ion_trans_2"/>
    <property type="match status" value="1"/>
</dbReference>
<evidence type="ECO:0000259" key="3">
    <source>
        <dbReference type="PROSITE" id="PS51201"/>
    </source>
</evidence>
<keyword evidence="2" id="KW-0472">Membrane</keyword>
<sequence length="333" mass="38047">MMQSLVRLYFQVPLFLRLLGTVIVMMTFFGMIIHWIEPRSFPTLFDGVWWAFVTGATVGYGDYVPLSALGKITAILLILTGGGLVTFYMATLSASTVKHEEALVRGQVDFRGSNHLVIIGWNERTRQLIDMMGFQGIQERIVLIDRTMHEFYRNLSYVHFIKGDATDEDILLKANLCEARMAVITADPSKREEQSDQSVIHQTVALKGHHPELFIIAEVLTDRQRINAERAGANTVIRSNDFMSSLFFHELYRNDPVQPFELLLDLLTTRQFHEEKVPENLEGQPIIQALEYFLKKSCQIIGIKKGKEVSFDLDGDMKLEKGDYLIVFSPLRQ</sequence>
<dbReference type="PROSITE" id="PS51201">
    <property type="entry name" value="RCK_N"/>
    <property type="match status" value="1"/>
</dbReference>
<dbReference type="EMBL" id="HE717023">
    <property type="protein sequence ID" value="CCG46223.1"/>
    <property type="molecule type" value="Genomic_DNA"/>
</dbReference>
<protein>
    <submittedName>
        <fullName evidence="4">Potassium channel protein</fullName>
    </submittedName>
</protein>
<keyword evidence="2" id="KW-0812">Transmembrane</keyword>
<feature type="domain" description="RCK N-terminal" evidence="3">
    <location>
        <begin position="113"/>
        <end position="238"/>
    </location>
</feature>
<dbReference type="KEGG" id="hhd:HBHAL_3881"/>
<organism evidence="4 5">
    <name type="scientific">Halobacillus halophilus (strain ATCC 35676 / DSM 2266 / JCM 20832 / KCTC 3685 / LMG 17431 / NBRC 102448 / NCIMB 2269)</name>
    <name type="common">Sporosarcina halophila</name>
    <dbReference type="NCBI Taxonomy" id="866895"/>
    <lineage>
        <taxon>Bacteria</taxon>
        <taxon>Bacillati</taxon>
        <taxon>Bacillota</taxon>
        <taxon>Bacilli</taxon>
        <taxon>Bacillales</taxon>
        <taxon>Bacillaceae</taxon>
        <taxon>Halobacillus</taxon>
    </lineage>
</organism>